<feature type="region of interest" description="Disordered" evidence="1">
    <location>
        <begin position="167"/>
        <end position="186"/>
    </location>
</feature>
<reference evidence="3" key="1">
    <citation type="submission" date="2020-02" db="EMBL/GenBank/DDBJ databases">
        <authorList>
            <person name="Meier V. D."/>
        </authorList>
    </citation>
    <scope>NUCLEOTIDE SEQUENCE</scope>
    <source>
        <strain evidence="3">AVDCRST_MAG73</strain>
    </source>
</reference>
<dbReference type="EMBL" id="CADCWE010000035">
    <property type="protein sequence ID" value="CAA9527181.1"/>
    <property type="molecule type" value="Genomic_DNA"/>
</dbReference>
<evidence type="ECO:0000256" key="1">
    <source>
        <dbReference type="SAM" id="MobiDB-lite"/>
    </source>
</evidence>
<gene>
    <name evidence="3" type="ORF">AVDCRST_MAG73-502</name>
</gene>
<evidence type="ECO:0000259" key="2">
    <source>
        <dbReference type="Pfam" id="PF12647"/>
    </source>
</evidence>
<name>A0A6J4TM85_9BACT</name>
<organism evidence="3">
    <name type="scientific">uncultured Thermomicrobiales bacterium</name>
    <dbReference type="NCBI Taxonomy" id="1645740"/>
    <lineage>
        <taxon>Bacteria</taxon>
        <taxon>Pseudomonadati</taxon>
        <taxon>Thermomicrobiota</taxon>
        <taxon>Thermomicrobia</taxon>
        <taxon>Thermomicrobiales</taxon>
        <taxon>environmental samples</taxon>
    </lineage>
</organism>
<feature type="compositionally biased region" description="Pro residues" evidence="1">
    <location>
        <begin position="167"/>
        <end position="176"/>
    </location>
</feature>
<accession>A0A6J4TM85</accession>
<proteinExistence type="predicted"/>
<evidence type="ECO:0000313" key="3">
    <source>
        <dbReference type="EMBL" id="CAA9527181.1"/>
    </source>
</evidence>
<sequence>MPRQRDAERALGHDHGHDHDHRRDQTRRDRSPRHQHDRRRARPPVHPTDLNGDAPEPPAAPRPKRRRPDGQESFKCHRCRAFIGPTVSGGRHRNHCPLCLSSRHVDANTPGDRASSCRALMAPVGTFHRPKGEQVVLHRCLGCGLERHNRVAADDNPLALLRLPPVPPRVGRPAAPPLAVEEEATG</sequence>
<feature type="region of interest" description="Disordered" evidence="1">
    <location>
        <begin position="1"/>
        <end position="72"/>
    </location>
</feature>
<dbReference type="InterPro" id="IPR024439">
    <property type="entry name" value="RNHCP"/>
</dbReference>
<feature type="domain" description="RNHCP" evidence="2">
    <location>
        <begin position="72"/>
        <end position="161"/>
    </location>
</feature>
<feature type="compositionally biased region" description="Basic and acidic residues" evidence="1">
    <location>
        <begin position="1"/>
        <end position="34"/>
    </location>
</feature>
<protein>
    <recommendedName>
        <fullName evidence="2">RNHCP domain-containing protein</fullName>
    </recommendedName>
</protein>
<dbReference type="Pfam" id="PF12647">
    <property type="entry name" value="RNHCP"/>
    <property type="match status" value="1"/>
</dbReference>
<dbReference type="AlphaFoldDB" id="A0A6J4TM85"/>